<sequence>MQKLLQLKYPIHSNAVSLSRAEEIVQNHTWIAENYASSCFQWTDIPYYEKQVRRLQLPYGNVPANFAAVALQGERQVERAKYVKEKQALEKLEAKSQILDQLREIQELTGTKLHRRLADLNVDSPGELQCHIKAIDALDNPDLAHDFSTFDIAEYYQLHIGIEQIRVPELLFQPSMIGVEQGGLSETLTYVLNKYPSDKQVELANNVLLTGGSAGIPGIQQRVEADLRCCRPFQSKICVRLAADPYGSWKGARQWYADADRTNCAITKAMYEEIGGDYLVEHELSNRYYPTPTKTLTK</sequence>
<keyword evidence="6" id="KW-1185">Reference proteome</keyword>
<gene>
    <name evidence="5" type="ORF">EB796_001196</name>
</gene>
<dbReference type="SMART" id="SM00268">
    <property type="entry name" value="ACTIN"/>
    <property type="match status" value="1"/>
</dbReference>
<organism evidence="5 6">
    <name type="scientific">Bugula neritina</name>
    <name type="common">Brown bryozoan</name>
    <name type="synonym">Sertularia neritina</name>
    <dbReference type="NCBI Taxonomy" id="10212"/>
    <lineage>
        <taxon>Eukaryota</taxon>
        <taxon>Metazoa</taxon>
        <taxon>Spiralia</taxon>
        <taxon>Lophotrochozoa</taxon>
        <taxon>Bryozoa</taxon>
        <taxon>Gymnolaemata</taxon>
        <taxon>Cheilostomatida</taxon>
        <taxon>Flustrina</taxon>
        <taxon>Buguloidea</taxon>
        <taxon>Bugulidae</taxon>
        <taxon>Bugula</taxon>
    </lineage>
</organism>
<dbReference type="FunFam" id="3.30.420.40:FF:000058">
    <property type="entry name" value="Putative actin-related protein 5"/>
    <property type="match status" value="1"/>
</dbReference>
<dbReference type="OrthoDB" id="7340501at2759"/>
<protein>
    <submittedName>
        <fullName evidence="5">ACTR5</fullName>
    </submittedName>
</protein>
<name>A0A7J7KQZ1_BUGNE</name>
<dbReference type="GO" id="GO:0005634">
    <property type="term" value="C:nucleus"/>
    <property type="evidence" value="ECO:0007669"/>
    <property type="project" value="UniProtKB-SubCell"/>
</dbReference>
<comment type="function">
    <text evidence="1">Actins are highly conserved proteins that are involved in various types of cell motility and are ubiquitously expressed in all eukaryotic cells.</text>
</comment>
<evidence type="ECO:0000313" key="6">
    <source>
        <dbReference type="Proteomes" id="UP000593567"/>
    </source>
</evidence>
<comment type="subcellular location">
    <subcellularLocation>
        <location evidence="2">Nucleus</location>
    </subcellularLocation>
</comment>
<accession>A0A7J7KQZ1</accession>
<dbReference type="Proteomes" id="UP000593567">
    <property type="component" value="Unassembled WGS sequence"/>
</dbReference>
<dbReference type="PANTHER" id="PTHR11937">
    <property type="entry name" value="ACTIN"/>
    <property type="match status" value="1"/>
</dbReference>
<dbReference type="AlphaFoldDB" id="A0A7J7KQZ1"/>
<comment type="similarity">
    <text evidence="4">Belongs to the actin family.</text>
</comment>
<dbReference type="EMBL" id="VXIV02000138">
    <property type="protein sequence ID" value="KAF6040483.1"/>
    <property type="molecule type" value="Genomic_DNA"/>
</dbReference>
<dbReference type="Gene3D" id="3.30.420.40">
    <property type="match status" value="1"/>
</dbReference>
<dbReference type="InterPro" id="IPR043129">
    <property type="entry name" value="ATPase_NBD"/>
</dbReference>
<reference evidence="5" key="1">
    <citation type="submission" date="2020-06" db="EMBL/GenBank/DDBJ databases">
        <title>Draft genome of Bugula neritina, a colonial animal packing powerful symbionts and potential medicines.</title>
        <authorList>
            <person name="Rayko M."/>
        </authorList>
    </citation>
    <scope>NUCLEOTIDE SEQUENCE [LARGE SCALE GENOMIC DNA]</scope>
    <source>
        <strain evidence="5">Kwan_BN1</strain>
    </source>
</reference>
<keyword evidence="3" id="KW-0539">Nucleus</keyword>
<dbReference type="InterPro" id="IPR004000">
    <property type="entry name" value="Actin"/>
</dbReference>
<evidence type="ECO:0000256" key="4">
    <source>
        <dbReference type="RuleBase" id="RU000487"/>
    </source>
</evidence>
<dbReference type="FunFam" id="3.30.420.40:FF:000048">
    <property type="entry name" value="ARP5 actin-related protein 5 homolog"/>
    <property type="match status" value="1"/>
</dbReference>
<evidence type="ECO:0000313" key="5">
    <source>
        <dbReference type="EMBL" id="KAF6040483.1"/>
    </source>
</evidence>
<evidence type="ECO:0000256" key="3">
    <source>
        <dbReference type="ARBA" id="ARBA00023242"/>
    </source>
</evidence>
<evidence type="ECO:0000256" key="2">
    <source>
        <dbReference type="ARBA" id="ARBA00004123"/>
    </source>
</evidence>
<dbReference type="SUPFAM" id="SSF53067">
    <property type="entry name" value="Actin-like ATPase domain"/>
    <property type="match status" value="1"/>
</dbReference>
<dbReference type="Pfam" id="PF00022">
    <property type="entry name" value="Actin"/>
    <property type="match status" value="1"/>
</dbReference>
<comment type="caution">
    <text evidence="5">The sequence shown here is derived from an EMBL/GenBank/DDBJ whole genome shotgun (WGS) entry which is preliminary data.</text>
</comment>
<proteinExistence type="inferred from homology"/>
<evidence type="ECO:0000256" key="1">
    <source>
        <dbReference type="ARBA" id="ARBA00003520"/>
    </source>
</evidence>